<accession>A0A380DX26</accession>
<proteinExistence type="predicted"/>
<dbReference type="Proteomes" id="UP000255091">
    <property type="component" value="Unassembled WGS sequence"/>
</dbReference>
<reference evidence="1 2" key="1">
    <citation type="submission" date="2018-06" db="EMBL/GenBank/DDBJ databases">
        <authorList>
            <consortium name="Pathogen Informatics"/>
            <person name="Doyle S."/>
        </authorList>
    </citation>
    <scope>NUCLEOTIDE SEQUENCE [LARGE SCALE GENOMIC DNA]</scope>
    <source>
        <strain evidence="1 2">NCTC6133</strain>
    </source>
</reference>
<dbReference type="EMBL" id="UHAP01000001">
    <property type="protein sequence ID" value="SUK61097.1"/>
    <property type="molecule type" value="Genomic_DNA"/>
</dbReference>
<evidence type="ECO:0000313" key="1">
    <source>
        <dbReference type="EMBL" id="SUK61097.1"/>
    </source>
</evidence>
<gene>
    <name evidence="1" type="ORF">NCTC6133_03382</name>
</gene>
<name>A0A380DX26_STAAU</name>
<evidence type="ECO:0000313" key="2">
    <source>
        <dbReference type="Proteomes" id="UP000255091"/>
    </source>
</evidence>
<sequence>MTNNHELLGIHHVTAMTDDAERNYKIFYRSIRNAFS</sequence>
<keyword evidence="1" id="KW-0223">Dioxygenase</keyword>
<dbReference type="AlphaFoldDB" id="A0A380DX26"/>
<dbReference type="GO" id="GO:0051213">
    <property type="term" value="F:dioxygenase activity"/>
    <property type="evidence" value="ECO:0007669"/>
    <property type="project" value="UniProtKB-KW"/>
</dbReference>
<organism evidence="1 2">
    <name type="scientific">Staphylococcus aureus</name>
    <dbReference type="NCBI Taxonomy" id="1280"/>
    <lineage>
        <taxon>Bacteria</taxon>
        <taxon>Bacillati</taxon>
        <taxon>Bacillota</taxon>
        <taxon>Bacilli</taxon>
        <taxon>Bacillales</taxon>
        <taxon>Staphylococcaceae</taxon>
        <taxon>Staphylococcus</taxon>
    </lineage>
</organism>
<keyword evidence="1" id="KW-0560">Oxidoreductase</keyword>
<protein>
    <submittedName>
        <fullName evidence="1">Dioxygenase</fullName>
    </submittedName>
</protein>